<evidence type="ECO:0000256" key="4">
    <source>
        <dbReference type="ARBA" id="ARBA00022825"/>
    </source>
</evidence>
<evidence type="ECO:0000256" key="6">
    <source>
        <dbReference type="PROSITE-ProRule" id="PRU01240"/>
    </source>
</evidence>
<dbReference type="InterPro" id="IPR015500">
    <property type="entry name" value="Peptidase_S8_subtilisin-rel"/>
</dbReference>
<dbReference type="InterPro" id="IPR000209">
    <property type="entry name" value="Peptidase_S8/S53_dom"/>
</dbReference>
<proteinExistence type="inferred from homology"/>
<dbReference type="PROSITE" id="PS00138">
    <property type="entry name" value="SUBTILASE_SER"/>
    <property type="match status" value="1"/>
</dbReference>
<dbReference type="SUPFAM" id="SSF52743">
    <property type="entry name" value="Subtilisin-like"/>
    <property type="match status" value="1"/>
</dbReference>
<evidence type="ECO:0000256" key="7">
    <source>
        <dbReference type="SAM" id="MobiDB-lite"/>
    </source>
</evidence>
<comment type="similarity">
    <text evidence="1 6">Belongs to the peptidase S8 family.</text>
</comment>
<name>A0A2A6LQU5_RHIFR</name>
<comment type="caution">
    <text evidence="9">The sequence shown here is derived from an EMBL/GenBank/DDBJ whole genome shotgun (WGS) entry which is preliminary data.</text>
</comment>
<dbReference type="GO" id="GO:0004252">
    <property type="term" value="F:serine-type endopeptidase activity"/>
    <property type="evidence" value="ECO:0007669"/>
    <property type="project" value="UniProtKB-UniRule"/>
</dbReference>
<gene>
    <name evidence="9" type="ORF">CO661_27025</name>
</gene>
<dbReference type="Proteomes" id="UP000220353">
    <property type="component" value="Unassembled WGS sequence"/>
</dbReference>
<keyword evidence="3 6" id="KW-0378">Hydrolase</keyword>
<evidence type="ECO:0000313" key="10">
    <source>
        <dbReference type="Proteomes" id="UP000220353"/>
    </source>
</evidence>
<dbReference type="Gene3D" id="3.40.50.200">
    <property type="entry name" value="Peptidase S8/S53 domain"/>
    <property type="match status" value="1"/>
</dbReference>
<sequence>MAKGTTRGASGGKGERSAHGKKAKPSKKTAQTPERTSASRATEVAQPVPAATLPSSGLVDPAWAALIARFAPAIASRVAEFGPKVAAMAETILPLVPMDLLSTRVSATLPSVLEELRRLPVTVDAALDPRLQLAVINRLTGKKGLALTSTSGDEVAVIARVSSVEDWIDLEDVVPGANLGQANDKSWIVTGRLAIDRVERVRKSKAILSLKASQPLRPVLSHTSPAMQLLPADLPVGSNPEGGAGVIVGIVDFGCDFAHGNFRNTDGSTRVSAIWNQGAVAQVGSPFGYGRLFEKTSIDAALSKADPYTSLGYGPRPDGPGQSGSHGTHVMDIAAGNGGGSGQPGVAPAAEIIFVEADSTDIAWDGPNVVNQSFGDSVQLLEAVHFIFERAGDRPCVVNLSLGTNGGPHDGSSLVEQGLDALINARPNRAVVIAASNSQEDGIHTSGKVSGGAPLDVVMQQQNAGGGELEFWYPGNRRLEVTLIASDGTQFGPVTPGNTLPIGAGNQISIFISNRLDDPNNHDNVIAIWIAQGLSDGDWIVQLRSVDAEDVEFHGWIERDDRTQASFAVSVPTHTLGSISTGRSSIVVGSYDAHKEKFPLSSFSSSGPTRDGRQKPEVSAPGHAVMAARSRTVTGVVRKSGTSMAAPAVTGLVALVYAQAAQSGSSIPIDGLRSRLMDTTVPGEAGNNGWHPRYGFGRAIGQAISPEADV</sequence>
<dbReference type="PANTHER" id="PTHR43806">
    <property type="entry name" value="PEPTIDASE S8"/>
    <property type="match status" value="1"/>
</dbReference>
<dbReference type="InterPro" id="IPR050131">
    <property type="entry name" value="Peptidase_S8_subtilisin-like"/>
</dbReference>
<keyword evidence="4 6" id="KW-0720">Serine protease</keyword>
<evidence type="ECO:0000313" key="9">
    <source>
        <dbReference type="EMBL" id="PDT44745.1"/>
    </source>
</evidence>
<dbReference type="EMBL" id="NWTC01000028">
    <property type="protein sequence ID" value="PDT44745.1"/>
    <property type="molecule type" value="Genomic_DNA"/>
</dbReference>
<feature type="region of interest" description="Disordered" evidence="7">
    <location>
        <begin position="599"/>
        <end position="625"/>
    </location>
</feature>
<evidence type="ECO:0000256" key="2">
    <source>
        <dbReference type="ARBA" id="ARBA00022670"/>
    </source>
</evidence>
<dbReference type="RefSeq" id="WP_097587655.1">
    <property type="nucleotide sequence ID" value="NZ_NWTC01000028.1"/>
</dbReference>
<feature type="compositionally biased region" description="Polar residues" evidence="7">
    <location>
        <begin position="28"/>
        <end position="40"/>
    </location>
</feature>
<evidence type="ECO:0000256" key="3">
    <source>
        <dbReference type="ARBA" id="ARBA00022801"/>
    </source>
</evidence>
<dbReference type="InterPro" id="IPR036852">
    <property type="entry name" value="Peptidase_S8/S53_dom_sf"/>
</dbReference>
<feature type="region of interest" description="Disordered" evidence="7">
    <location>
        <begin position="312"/>
        <end position="344"/>
    </location>
</feature>
<evidence type="ECO:0000256" key="1">
    <source>
        <dbReference type="ARBA" id="ARBA00011073"/>
    </source>
</evidence>
<dbReference type="PANTHER" id="PTHR43806:SF11">
    <property type="entry name" value="CEREVISIN-RELATED"/>
    <property type="match status" value="1"/>
</dbReference>
<organism evidence="9 10">
    <name type="scientific">Rhizobium fredii</name>
    <name type="common">Sinorhizobium fredii</name>
    <dbReference type="NCBI Taxonomy" id="380"/>
    <lineage>
        <taxon>Bacteria</taxon>
        <taxon>Pseudomonadati</taxon>
        <taxon>Pseudomonadota</taxon>
        <taxon>Alphaproteobacteria</taxon>
        <taxon>Hyphomicrobiales</taxon>
        <taxon>Rhizobiaceae</taxon>
        <taxon>Sinorhizobium/Ensifer group</taxon>
        <taxon>Sinorhizobium</taxon>
    </lineage>
</organism>
<dbReference type="Gene3D" id="2.60.120.1290">
    <property type="match status" value="1"/>
</dbReference>
<dbReference type="PROSITE" id="PS51892">
    <property type="entry name" value="SUBTILASE"/>
    <property type="match status" value="1"/>
</dbReference>
<protein>
    <submittedName>
        <fullName evidence="9">Peptidase S8/S53 subtilisin kexin sedolisin</fullName>
    </submittedName>
</protein>
<dbReference type="InterPro" id="IPR023828">
    <property type="entry name" value="Peptidase_S8_Ser-AS"/>
</dbReference>
<accession>A0A2A6LQU5</accession>
<feature type="domain" description="Peptidase S8/S53" evidence="8">
    <location>
        <begin position="243"/>
        <end position="697"/>
    </location>
</feature>
<dbReference type="PRINTS" id="PR00723">
    <property type="entry name" value="SUBTILISIN"/>
</dbReference>
<dbReference type="AlphaFoldDB" id="A0A2A6LQU5"/>
<feature type="active site" description="Charge relay system" evidence="5 6">
    <location>
        <position position="643"/>
    </location>
</feature>
<reference evidence="9 10" key="1">
    <citation type="submission" date="2017-09" db="EMBL/GenBank/DDBJ databases">
        <title>Comparative genomics of rhizobia isolated from Phaseolus vulgaris in China.</title>
        <authorList>
            <person name="Tong W."/>
        </authorList>
    </citation>
    <scope>NUCLEOTIDE SEQUENCE [LARGE SCALE GENOMIC DNA]</scope>
    <source>
        <strain evidence="9 10">PCH1</strain>
    </source>
</reference>
<dbReference type="Pfam" id="PF00082">
    <property type="entry name" value="Peptidase_S8"/>
    <property type="match status" value="1"/>
</dbReference>
<dbReference type="GO" id="GO:0006508">
    <property type="term" value="P:proteolysis"/>
    <property type="evidence" value="ECO:0007669"/>
    <property type="project" value="UniProtKB-KW"/>
</dbReference>
<keyword evidence="2 6" id="KW-0645">Protease</keyword>
<feature type="active site" description="Charge relay system" evidence="5 6">
    <location>
        <position position="252"/>
    </location>
</feature>
<evidence type="ECO:0000256" key="5">
    <source>
        <dbReference type="PIRSR" id="PIRSR615500-1"/>
    </source>
</evidence>
<feature type="region of interest" description="Disordered" evidence="7">
    <location>
        <begin position="1"/>
        <end position="48"/>
    </location>
</feature>
<feature type="active site" description="Charge relay system" evidence="5 6">
    <location>
        <position position="326"/>
    </location>
</feature>
<evidence type="ECO:0000259" key="8">
    <source>
        <dbReference type="Pfam" id="PF00082"/>
    </source>
</evidence>